<evidence type="ECO:0000313" key="2">
    <source>
        <dbReference type="EMBL" id="KQK27734.1"/>
    </source>
</evidence>
<dbReference type="Proteomes" id="UP000051562">
    <property type="component" value="Unassembled WGS sequence"/>
</dbReference>
<evidence type="ECO:0000313" key="5">
    <source>
        <dbReference type="Proteomes" id="UP000190130"/>
    </source>
</evidence>
<evidence type="ECO:0000256" key="1">
    <source>
        <dbReference type="ARBA" id="ARBA00022729"/>
    </source>
</evidence>
<dbReference type="Proteomes" id="UP000190130">
    <property type="component" value="Unassembled WGS sequence"/>
</dbReference>
<dbReference type="STRING" id="53254.SAMN05660750_00654"/>
<protein>
    <submittedName>
        <fullName evidence="3">Autotransporter-associated beta strand repeat-containing protein</fullName>
    </submittedName>
</protein>
<dbReference type="InterPro" id="IPR011050">
    <property type="entry name" value="Pectin_lyase_fold/virulence"/>
</dbReference>
<evidence type="ECO:0000313" key="3">
    <source>
        <dbReference type="EMBL" id="SKB43745.1"/>
    </source>
</evidence>
<sequence length="293" mass="27659">MGVLLVSGGTLNNSGIIHGGAGGSGGLTGDGGDGGAGVLLTAGGTVINAAGGSIIGGAGGAARYNPAMEPRAGLGGAGVKGAGITLVNAGTITGAMGGTASGAGAPVLVRAAAVQFTGGVNLLEIHVGSTITSNVLAYSAADASFGVSAIGAAAQYQGFGVYEKSGASTWTLTGVTSALTPWTLSQGALSIASDDALGASSGGLIFNGGTLRLDADLSSARSIAVTAAGGTVDTQGNSGLLSSPIAGAGALTKTGTGTLTLTGDNSYNGGTTPPPIVVRTQPRSQMRAVVNVR</sequence>
<dbReference type="NCBIfam" id="TIGR02601">
    <property type="entry name" value="autotrns_rpt"/>
    <property type="match status" value="1"/>
</dbReference>
<evidence type="ECO:0000313" key="4">
    <source>
        <dbReference type="Proteomes" id="UP000051562"/>
    </source>
</evidence>
<keyword evidence="4" id="KW-1185">Reference proteome</keyword>
<dbReference type="InterPro" id="IPR013425">
    <property type="entry name" value="Autotrns_rpt"/>
</dbReference>
<dbReference type="EMBL" id="FUYX01000002">
    <property type="protein sequence ID" value="SKB43745.1"/>
    <property type="molecule type" value="Genomic_DNA"/>
</dbReference>
<gene>
    <name evidence="2" type="ORF">ARD30_25450</name>
    <name evidence="3" type="ORF">SAMN05660750_00654</name>
</gene>
<proteinExistence type="predicted"/>
<dbReference type="EMBL" id="LMAR01000094">
    <property type="protein sequence ID" value="KQK27734.1"/>
    <property type="molecule type" value="Genomic_DNA"/>
</dbReference>
<dbReference type="AlphaFoldDB" id="A0A0Q3PDG7"/>
<organism evidence="2 4">
    <name type="scientific">Bosea thiooxidans</name>
    <dbReference type="NCBI Taxonomy" id="53254"/>
    <lineage>
        <taxon>Bacteria</taxon>
        <taxon>Pseudomonadati</taxon>
        <taxon>Pseudomonadota</taxon>
        <taxon>Alphaproteobacteria</taxon>
        <taxon>Hyphomicrobiales</taxon>
        <taxon>Boseaceae</taxon>
        <taxon>Bosea</taxon>
    </lineage>
</organism>
<name>A0A0Q3PDG7_9HYPH</name>
<dbReference type="SUPFAM" id="SSF51126">
    <property type="entry name" value="Pectin lyase-like"/>
    <property type="match status" value="1"/>
</dbReference>
<reference evidence="2 4" key="1">
    <citation type="submission" date="2015-10" db="EMBL/GenBank/DDBJ databases">
        <title>Draft genome of Bosea thiooxidans.</title>
        <authorList>
            <person name="Wang X."/>
        </authorList>
    </citation>
    <scope>NUCLEOTIDE SEQUENCE [LARGE SCALE GENOMIC DNA]</scope>
    <source>
        <strain evidence="2 4">CGMCC 9174</strain>
    </source>
</reference>
<dbReference type="Pfam" id="PF12951">
    <property type="entry name" value="PATR"/>
    <property type="match status" value="2"/>
</dbReference>
<accession>A0A0Q3PDG7</accession>
<keyword evidence="1" id="KW-0732">Signal</keyword>
<reference evidence="3 5" key="2">
    <citation type="submission" date="2017-02" db="EMBL/GenBank/DDBJ databases">
        <authorList>
            <person name="Peterson S.W."/>
        </authorList>
    </citation>
    <scope>NUCLEOTIDE SEQUENCE [LARGE SCALE GENOMIC DNA]</scope>
    <source>
        <strain evidence="3 5">DSM 9653</strain>
    </source>
</reference>